<feature type="domain" description="Aminoglycoside phosphotransferase" evidence="1">
    <location>
        <begin position="5"/>
        <end position="113"/>
    </location>
</feature>
<dbReference type="InterPro" id="IPR011009">
    <property type="entry name" value="Kinase-like_dom_sf"/>
</dbReference>
<protein>
    <recommendedName>
        <fullName evidence="1">Aminoglycoside phosphotransferase domain-containing protein</fullName>
    </recommendedName>
</protein>
<keyword evidence="3" id="KW-1185">Reference proteome</keyword>
<organism evidence="2 3">
    <name type="scientific">Psilocybe cf. subviscida</name>
    <dbReference type="NCBI Taxonomy" id="2480587"/>
    <lineage>
        <taxon>Eukaryota</taxon>
        <taxon>Fungi</taxon>
        <taxon>Dikarya</taxon>
        <taxon>Basidiomycota</taxon>
        <taxon>Agaricomycotina</taxon>
        <taxon>Agaricomycetes</taxon>
        <taxon>Agaricomycetidae</taxon>
        <taxon>Agaricales</taxon>
        <taxon>Agaricineae</taxon>
        <taxon>Strophariaceae</taxon>
        <taxon>Psilocybe</taxon>
    </lineage>
</organism>
<dbReference type="Pfam" id="PF01636">
    <property type="entry name" value="APH"/>
    <property type="match status" value="1"/>
</dbReference>
<dbReference type="OrthoDB" id="5598852at2759"/>
<proteinExistence type="predicted"/>
<comment type="caution">
    <text evidence="2">The sequence shown here is derived from an EMBL/GenBank/DDBJ whole genome shotgun (WGS) entry which is preliminary data.</text>
</comment>
<name>A0A8H5F017_9AGAR</name>
<accession>A0A8H5F017</accession>
<reference evidence="2 3" key="1">
    <citation type="journal article" date="2020" name="ISME J.">
        <title>Uncovering the hidden diversity of litter-decomposition mechanisms in mushroom-forming fungi.</title>
        <authorList>
            <person name="Floudas D."/>
            <person name="Bentzer J."/>
            <person name="Ahren D."/>
            <person name="Johansson T."/>
            <person name="Persson P."/>
            <person name="Tunlid A."/>
        </authorList>
    </citation>
    <scope>NUCLEOTIDE SEQUENCE [LARGE SCALE GENOMIC DNA]</scope>
    <source>
        <strain evidence="2 3">CBS 101986</strain>
    </source>
</reference>
<dbReference type="Gene3D" id="3.90.1200.10">
    <property type="match status" value="1"/>
</dbReference>
<evidence type="ECO:0000313" key="2">
    <source>
        <dbReference type="EMBL" id="KAF5318641.1"/>
    </source>
</evidence>
<dbReference type="Proteomes" id="UP000567179">
    <property type="component" value="Unassembled WGS sequence"/>
</dbReference>
<evidence type="ECO:0000313" key="3">
    <source>
        <dbReference type="Proteomes" id="UP000567179"/>
    </source>
</evidence>
<sequence>MLAWHHTPNSMPSPDRGDLFNEYSLKLTQLAHGLPSRFRPTVNRLIHHLPSLFLDDWPMVPNHTDLLENNIRVDPSSGRLVGICDWRDTEVSPFGMSLWDLETMLGISETRGWRYHTNQQILRDLFWEEFYKALRTELDERIEISRLVGILLQNGWQSNDDGDLVPVSQEGNHNLNYLNAVVLGIQGTDIIWND</sequence>
<gene>
    <name evidence="2" type="ORF">D9619_010731</name>
</gene>
<dbReference type="InterPro" id="IPR002575">
    <property type="entry name" value="Aminoglycoside_PTrfase"/>
</dbReference>
<dbReference type="SUPFAM" id="SSF56112">
    <property type="entry name" value="Protein kinase-like (PK-like)"/>
    <property type="match status" value="1"/>
</dbReference>
<evidence type="ECO:0000259" key="1">
    <source>
        <dbReference type="Pfam" id="PF01636"/>
    </source>
</evidence>
<dbReference type="AlphaFoldDB" id="A0A8H5F017"/>
<dbReference type="EMBL" id="JAACJJ010000030">
    <property type="protein sequence ID" value="KAF5318641.1"/>
    <property type="molecule type" value="Genomic_DNA"/>
</dbReference>